<evidence type="ECO:0000256" key="3">
    <source>
        <dbReference type="ARBA" id="ARBA00023125"/>
    </source>
</evidence>
<dbReference type="GO" id="GO:0000981">
    <property type="term" value="F:DNA-binding transcription factor activity, RNA polymerase II-specific"/>
    <property type="evidence" value="ECO:0007669"/>
    <property type="project" value="InterPro"/>
</dbReference>
<dbReference type="InterPro" id="IPR001356">
    <property type="entry name" value="HD"/>
</dbReference>
<dbReference type="SMART" id="SM00389">
    <property type="entry name" value="HOX"/>
    <property type="match status" value="1"/>
</dbReference>
<feature type="compositionally biased region" description="Polar residues" evidence="7">
    <location>
        <begin position="354"/>
        <end position="367"/>
    </location>
</feature>
<feature type="compositionally biased region" description="Low complexity" evidence="7">
    <location>
        <begin position="98"/>
        <end position="127"/>
    </location>
</feature>
<keyword evidence="4 6" id="KW-0371">Homeobox</keyword>
<evidence type="ECO:0000256" key="6">
    <source>
        <dbReference type="PROSITE-ProRule" id="PRU00108"/>
    </source>
</evidence>
<dbReference type="Pfam" id="PF05920">
    <property type="entry name" value="Homeobox_KN"/>
    <property type="match status" value="1"/>
</dbReference>
<dbReference type="EnsemblMetazoa" id="G20916.5">
    <property type="protein sequence ID" value="G20916.5:cds"/>
    <property type="gene ID" value="G20916"/>
</dbReference>
<evidence type="ECO:0000256" key="2">
    <source>
        <dbReference type="ARBA" id="ARBA00008446"/>
    </source>
</evidence>
<dbReference type="PANTHER" id="PTHR11211:SF40">
    <property type="entry name" value="MIRROR, ISOFORM C"/>
    <property type="match status" value="1"/>
</dbReference>
<reference evidence="9" key="1">
    <citation type="submission" date="2022-08" db="UniProtKB">
        <authorList>
            <consortium name="EnsemblMetazoa"/>
        </authorList>
    </citation>
    <scope>IDENTIFICATION</scope>
    <source>
        <strain evidence="9">05x7-T-G4-1.051#20</strain>
    </source>
</reference>
<feature type="domain" description="Homeobox" evidence="8">
    <location>
        <begin position="174"/>
        <end position="237"/>
    </location>
</feature>
<evidence type="ECO:0000256" key="4">
    <source>
        <dbReference type="ARBA" id="ARBA00023155"/>
    </source>
</evidence>
<comment type="similarity">
    <text evidence="2">Belongs to the TALE/IRO homeobox family.</text>
</comment>
<keyword evidence="5 6" id="KW-0539">Nucleus</keyword>
<evidence type="ECO:0000313" key="9">
    <source>
        <dbReference type="EnsemblMetazoa" id="G20916.5:cds"/>
    </source>
</evidence>
<feature type="compositionally biased region" description="Basic and acidic residues" evidence="7">
    <location>
        <begin position="260"/>
        <end position="270"/>
    </location>
</feature>
<accession>A0A8W8JTR1</accession>
<dbReference type="Proteomes" id="UP000005408">
    <property type="component" value="Unassembled WGS sequence"/>
</dbReference>
<proteinExistence type="inferred from homology"/>
<evidence type="ECO:0000259" key="8">
    <source>
        <dbReference type="PROSITE" id="PS50071"/>
    </source>
</evidence>
<dbReference type="OrthoDB" id="5399138at2759"/>
<evidence type="ECO:0000256" key="7">
    <source>
        <dbReference type="SAM" id="MobiDB-lite"/>
    </source>
</evidence>
<dbReference type="FunFam" id="1.10.10.60:FF:000003">
    <property type="entry name" value="Iroquois-class homeobox protein IRX"/>
    <property type="match status" value="1"/>
</dbReference>
<organism evidence="9 10">
    <name type="scientific">Magallana gigas</name>
    <name type="common">Pacific oyster</name>
    <name type="synonym">Crassostrea gigas</name>
    <dbReference type="NCBI Taxonomy" id="29159"/>
    <lineage>
        <taxon>Eukaryota</taxon>
        <taxon>Metazoa</taxon>
        <taxon>Spiralia</taxon>
        <taxon>Lophotrochozoa</taxon>
        <taxon>Mollusca</taxon>
        <taxon>Bivalvia</taxon>
        <taxon>Autobranchia</taxon>
        <taxon>Pteriomorphia</taxon>
        <taxon>Ostreida</taxon>
        <taxon>Ostreoidea</taxon>
        <taxon>Ostreidae</taxon>
        <taxon>Magallana</taxon>
    </lineage>
</organism>
<feature type="compositionally biased region" description="Polar residues" evidence="7">
    <location>
        <begin position="377"/>
        <end position="393"/>
    </location>
</feature>
<comment type="subcellular location">
    <subcellularLocation>
        <location evidence="1 6">Nucleus</location>
    </subcellularLocation>
</comment>
<evidence type="ECO:0000256" key="1">
    <source>
        <dbReference type="ARBA" id="ARBA00004123"/>
    </source>
</evidence>
<dbReference type="OMA" id="FAHEYNT"/>
<keyword evidence="3 6" id="KW-0238">DNA-binding</keyword>
<feature type="region of interest" description="Disordered" evidence="7">
    <location>
        <begin position="236"/>
        <end position="273"/>
    </location>
</feature>
<dbReference type="GO" id="GO:0005634">
    <property type="term" value="C:nucleus"/>
    <property type="evidence" value="ECO:0007669"/>
    <property type="project" value="UniProtKB-SubCell"/>
</dbReference>
<dbReference type="AlphaFoldDB" id="A0A8W8JTR1"/>
<protein>
    <recommendedName>
        <fullName evidence="8">Homeobox domain-containing protein</fullName>
    </recommendedName>
</protein>
<feature type="region of interest" description="Disordered" evidence="7">
    <location>
        <begin position="75"/>
        <end position="127"/>
    </location>
</feature>
<feature type="DNA-binding region" description="Homeobox" evidence="6">
    <location>
        <begin position="176"/>
        <end position="238"/>
    </location>
</feature>
<dbReference type="InterPro" id="IPR017970">
    <property type="entry name" value="Homeobox_CS"/>
</dbReference>
<feature type="region of interest" description="Disordered" evidence="7">
    <location>
        <begin position="450"/>
        <end position="473"/>
    </location>
</feature>
<dbReference type="PROSITE" id="PS00027">
    <property type="entry name" value="HOMEOBOX_1"/>
    <property type="match status" value="1"/>
</dbReference>
<feature type="compositionally biased region" description="Low complexity" evidence="7">
    <location>
        <begin position="462"/>
        <end position="473"/>
    </location>
</feature>
<name>A0A8W8JTR1_MAGGI</name>
<dbReference type="SUPFAM" id="SSF46689">
    <property type="entry name" value="Homeodomain-like"/>
    <property type="match status" value="1"/>
</dbReference>
<dbReference type="CDD" id="cd00086">
    <property type="entry name" value="homeodomain"/>
    <property type="match status" value="1"/>
</dbReference>
<dbReference type="Gene3D" id="1.10.10.60">
    <property type="entry name" value="Homeodomain-like"/>
    <property type="match status" value="1"/>
</dbReference>
<dbReference type="PANTHER" id="PTHR11211">
    <property type="entry name" value="IROQUOIS-CLASS HOMEODOMAIN PROTEIN IRX"/>
    <property type="match status" value="1"/>
</dbReference>
<dbReference type="GO" id="GO:0048468">
    <property type="term" value="P:cell development"/>
    <property type="evidence" value="ECO:0007669"/>
    <property type="project" value="TreeGrafter"/>
</dbReference>
<dbReference type="PROSITE" id="PS50071">
    <property type="entry name" value="HOMEOBOX_2"/>
    <property type="match status" value="1"/>
</dbReference>
<feature type="compositionally biased region" description="Polar residues" evidence="7">
    <location>
        <begin position="75"/>
        <end position="97"/>
    </location>
</feature>
<evidence type="ECO:0000256" key="5">
    <source>
        <dbReference type="ARBA" id="ARBA00023242"/>
    </source>
</evidence>
<feature type="region of interest" description="Disordered" evidence="7">
    <location>
        <begin position="354"/>
        <end position="399"/>
    </location>
</feature>
<dbReference type="GO" id="GO:0000978">
    <property type="term" value="F:RNA polymerase II cis-regulatory region sequence-specific DNA binding"/>
    <property type="evidence" value="ECO:0007669"/>
    <property type="project" value="TreeGrafter"/>
</dbReference>
<keyword evidence="10" id="KW-1185">Reference proteome</keyword>
<sequence>MSMGSNRTDHMVCNDPLCTTTSDPYSGRITCRCFQTQMHDSRGGYQPNGQFPTIPTTTYPTHNMYTNGYPMDPLSNPSSMLSSQTMRMDSGSYPSIPSSALTSRSLHTSSSLLPSGLPPSSTLTSSGITSNSLTSQFQAPLSPSLVTASSVNNLDTVLRSQVYNYMNMQYSGFDMNGGRRKNATRETTAPLKAWLKEHMKNPYPTKAEKVMLAIVTKMTLTQISTWFANARRRLKKENKGEWNSDNSNNSSDEDNTNDEIPAKTADDRLSAEPIPPQSEEIADENSNSATKLIEPAFSIPPMNGEHDHMGPLHPDPVSGFDSSTPLKMPLPSFSTFMCGGASNQPEPTVHHYANGSQQMPPTSSLPPYNNVYHHQQHQSAYPQPQSNFQPGYPNSSNYSSSSYQYDSVANYFKNHPNFAHEYNTVADKENLQVLDAHNMLSTDFLADASVGKHSDSESCGQKSSDSSPSSVKSKIWSISEIIGSSMSKINESDLGAFAQSLLEEK</sequence>
<dbReference type="InterPro" id="IPR008422">
    <property type="entry name" value="KN_HD"/>
</dbReference>
<dbReference type="InterPro" id="IPR009057">
    <property type="entry name" value="Homeodomain-like_sf"/>
</dbReference>
<dbReference type="GO" id="GO:0030182">
    <property type="term" value="P:neuron differentiation"/>
    <property type="evidence" value="ECO:0007669"/>
    <property type="project" value="TreeGrafter"/>
</dbReference>
<evidence type="ECO:0000313" key="10">
    <source>
        <dbReference type="Proteomes" id="UP000005408"/>
    </source>
</evidence>